<dbReference type="PROSITE" id="PS51722">
    <property type="entry name" value="G_TR_2"/>
    <property type="match status" value="1"/>
</dbReference>
<dbReference type="InterPro" id="IPR027417">
    <property type="entry name" value="P-loop_NTPase"/>
</dbReference>
<evidence type="ECO:0000256" key="4">
    <source>
        <dbReference type="ARBA" id="ARBA00022917"/>
    </source>
</evidence>
<dbReference type="InterPro" id="IPR041095">
    <property type="entry name" value="EFG_II"/>
</dbReference>
<evidence type="ECO:0000256" key="5">
    <source>
        <dbReference type="ARBA" id="ARBA00023134"/>
    </source>
</evidence>
<dbReference type="SUPFAM" id="SSF50447">
    <property type="entry name" value="Translation proteins"/>
    <property type="match status" value="1"/>
</dbReference>
<evidence type="ECO:0000256" key="1">
    <source>
        <dbReference type="ARBA" id="ARBA00005870"/>
    </source>
</evidence>
<evidence type="ECO:0000256" key="3">
    <source>
        <dbReference type="ARBA" id="ARBA00022768"/>
    </source>
</evidence>
<dbReference type="InterPro" id="IPR009022">
    <property type="entry name" value="EFG_III"/>
</dbReference>
<dbReference type="SMART" id="SM00889">
    <property type="entry name" value="EFG_IV"/>
    <property type="match status" value="1"/>
</dbReference>
<dbReference type="Gene3D" id="3.30.230.10">
    <property type="match status" value="1"/>
</dbReference>
<dbReference type="GO" id="GO:0032790">
    <property type="term" value="P:ribosome disassembly"/>
    <property type="evidence" value="ECO:0007669"/>
    <property type="project" value="TreeGrafter"/>
</dbReference>
<feature type="domain" description="Tr-type G" evidence="6">
    <location>
        <begin position="8"/>
        <end position="290"/>
    </location>
</feature>
<dbReference type="CDD" id="cd16262">
    <property type="entry name" value="EFG_III"/>
    <property type="match status" value="1"/>
</dbReference>
<dbReference type="Pfam" id="PF00009">
    <property type="entry name" value="GTP_EFTU"/>
    <property type="match status" value="1"/>
</dbReference>
<dbReference type="PROSITE" id="PS00301">
    <property type="entry name" value="G_TR_1"/>
    <property type="match status" value="1"/>
</dbReference>
<evidence type="ECO:0000256" key="2">
    <source>
        <dbReference type="ARBA" id="ARBA00022741"/>
    </source>
</evidence>
<name>A0A1W1DWB4_9ZZZZ</name>
<keyword evidence="5" id="KW-0342">GTP-binding</keyword>
<dbReference type="FunFam" id="2.40.30.10:FF:000006">
    <property type="entry name" value="Elongation factor G"/>
    <property type="match status" value="1"/>
</dbReference>
<evidence type="ECO:0000259" key="6">
    <source>
        <dbReference type="PROSITE" id="PS51722"/>
    </source>
</evidence>
<dbReference type="Pfam" id="PF14492">
    <property type="entry name" value="EFG_III"/>
    <property type="match status" value="1"/>
</dbReference>
<dbReference type="InterPro" id="IPR009000">
    <property type="entry name" value="Transl_B-barrel_sf"/>
</dbReference>
<dbReference type="InterPro" id="IPR035649">
    <property type="entry name" value="EFG_V"/>
</dbReference>
<dbReference type="Pfam" id="PF03144">
    <property type="entry name" value="GTP_EFTU_D2"/>
    <property type="match status" value="1"/>
</dbReference>
<dbReference type="Gene3D" id="3.30.70.870">
    <property type="entry name" value="Elongation Factor G (Translational Gtpase), domain 3"/>
    <property type="match status" value="1"/>
</dbReference>
<dbReference type="GO" id="GO:0005525">
    <property type="term" value="F:GTP binding"/>
    <property type="evidence" value="ECO:0007669"/>
    <property type="project" value="UniProtKB-KW"/>
</dbReference>
<dbReference type="InterPro" id="IPR004161">
    <property type="entry name" value="EFTu-like_2"/>
</dbReference>
<keyword evidence="2" id="KW-0547">Nucleotide-binding</keyword>
<dbReference type="CDD" id="cd03713">
    <property type="entry name" value="EFG_mtEFG_C"/>
    <property type="match status" value="1"/>
</dbReference>
<sequence>MARNHPLSRYRNVGVMAHIDAGKTTTTERVLLYTGRTHKIGEVHDGGATMDWMEQEQERGITITSAATTCMWKGMDEQFPEHRINIIDTPGHVDFTIEVERSLKVLDGALALFCAVGGVEPQSETVWRQANKYNVPRIGFVNKMDRAGADFLRVCEQIKTRLGANPVPMQIAIGAEEDFKGVVDLITMKAIYWNEADQGATYETKDIPAELQDLADEKREFMIESAAEANDELMEKYLEEGELSADEIKQGIRLQTIDNQIIPMFCGSAFKNKGVQAALDAIIMYMPSPLDVDAIEGVLDDKDETRAARKADDDEPFAALAFKIATDPFVGNLTFFRVYSGVLKAGDFIYNSSKGKKERIGRMVQMHSNERDEIKEVRAGDIAAAIGLKDVTTGDTLCDMKEKIVLERMEFPEPVIALAVEPKTKVDQEKMGIALGKLAAEDPSFRVSSDEESGQTIIAGMGELHLDIIVDRMRREFDVECNVGAPQVAYREAITTLVEHQHKFAKQSGGRGQYGHVHLRIEPQEPGAGYEFIDEVKGGVIPKEYIPAVNKGIQEQMENGVLAGFPLVDMKVTVYDGSYHDVDSNEMAFKIAASKCLAEGVRMANPQLLEPMMAVEIVTPEEYMGDVMGDLNRRRGLVGAMEDLPNGKQLKADVPLAEMFGYANDLRSATQGRASYSMEFSKYTAAPKNVADDVIAKLNK</sequence>
<keyword evidence="4" id="KW-0648">Protein biosynthesis</keyword>
<dbReference type="GO" id="GO:0003746">
    <property type="term" value="F:translation elongation factor activity"/>
    <property type="evidence" value="ECO:0007669"/>
    <property type="project" value="UniProtKB-KW"/>
</dbReference>
<dbReference type="InterPro" id="IPR047872">
    <property type="entry name" value="EFG_IV"/>
</dbReference>
<dbReference type="InterPro" id="IPR031157">
    <property type="entry name" value="G_TR_CS"/>
</dbReference>
<dbReference type="GO" id="GO:0003924">
    <property type="term" value="F:GTPase activity"/>
    <property type="evidence" value="ECO:0007669"/>
    <property type="project" value="InterPro"/>
</dbReference>
<dbReference type="NCBIfam" id="TIGR00231">
    <property type="entry name" value="small_GTP"/>
    <property type="match status" value="1"/>
</dbReference>
<dbReference type="FunFam" id="3.30.70.240:FF:000001">
    <property type="entry name" value="Elongation factor G"/>
    <property type="match status" value="1"/>
</dbReference>
<dbReference type="InterPro" id="IPR020568">
    <property type="entry name" value="Ribosomal_Su5_D2-typ_SF"/>
</dbReference>
<dbReference type="CDD" id="cd01886">
    <property type="entry name" value="EF-G"/>
    <property type="match status" value="1"/>
</dbReference>
<keyword evidence="3 7" id="KW-0251">Elongation factor</keyword>
<gene>
    <name evidence="7" type="ORF">MNB_SUP05-SYMBIONT-4-1251</name>
</gene>
<dbReference type="Gene3D" id="2.40.30.10">
    <property type="entry name" value="Translation factors"/>
    <property type="match status" value="1"/>
</dbReference>
<dbReference type="InterPro" id="IPR004540">
    <property type="entry name" value="Transl_elong_EFG/EF2"/>
</dbReference>
<evidence type="ECO:0000313" key="7">
    <source>
        <dbReference type="EMBL" id="SFV86005.1"/>
    </source>
</evidence>
<dbReference type="CDD" id="cd04088">
    <property type="entry name" value="EFG_mtEFG_II"/>
    <property type="match status" value="1"/>
</dbReference>
<dbReference type="CDD" id="cd01434">
    <property type="entry name" value="EFG_mtEFG1_IV"/>
    <property type="match status" value="1"/>
</dbReference>
<dbReference type="InterPro" id="IPR000640">
    <property type="entry name" value="EFG_V-like"/>
</dbReference>
<dbReference type="SUPFAM" id="SSF54980">
    <property type="entry name" value="EF-G C-terminal domain-like"/>
    <property type="match status" value="2"/>
</dbReference>
<dbReference type="PANTHER" id="PTHR43261:SF1">
    <property type="entry name" value="RIBOSOME-RELEASING FACTOR 2, MITOCHONDRIAL"/>
    <property type="match status" value="1"/>
</dbReference>
<dbReference type="Gene3D" id="3.40.50.300">
    <property type="entry name" value="P-loop containing nucleotide triphosphate hydrolases"/>
    <property type="match status" value="1"/>
</dbReference>
<dbReference type="FunFam" id="3.30.230.10:FF:000003">
    <property type="entry name" value="Elongation factor G"/>
    <property type="match status" value="1"/>
</dbReference>
<dbReference type="Gene3D" id="3.30.70.240">
    <property type="match status" value="1"/>
</dbReference>
<dbReference type="Pfam" id="PF00679">
    <property type="entry name" value="EFG_C"/>
    <property type="match status" value="1"/>
</dbReference>
<accession>A0A1W1DWB4</accession>
<dbReference type="InterPro" id="IPR035647">
    <property type="entry name" value="EFG_III/V"/>
</dbReference>
<dbReference type="FunFam" id="3.30.70.870:FF:000001">
    <property type="entry name" value="Elongation factor G"/>
    <property type="match status" value="1"/>
</dbReference>
<dbReference type="EMBL" id="FPHY01000054">
    <property type="protein sequence ID" value="SFV86005.1"/>
    <property type="molecule type" value="Genomic_DNA"/>
</dbReference>
<dbReference type="FunFam" id="3.40.50.300:FF:000029">
    <property type="entry name" value="Elongation factor G"/>
    <property type="match status" value="1"/>
</dbReference>
<organism evidence="7">
    <name type="scientific">hydrothermal vent metagenome</name>
    <dbReference type="NCBI Taxonomy" id="652676"/>
    <lineage>
        <taxon>unclassified sequences</taxon>
        <taxon>metagenomes</taxon>
        <taxon>ecological metagenomes</taxon>
    </lineage>
</organism>
<dbReference type="PANTHER" id="PTHR43261">
    <property type="entry name" value="TRANSLATION ELONGATION FACTOR G-RELATED"/>
    <property type="match status" value="1"/>
</dbReference>
<dbReference type="InterPro" id="IPR000795">
    <property type="entry name" value="T_Tr_GTP-bd_dom"/>
</dbReference>
<dbReference type="AlphaFoldDB" id="A0A1W1DWB4"/>
<dbReference type="NCBIfam" id="TIGR00484">
    <property type="entry name" value="EF-G"/>
    <property type="match status" value="1"/>
</dbReference>
<dbReference type="NCBIfam" id="NF009381">
    <property type="entry name" value="PRK12740.1-5"/>
    <property type="match status" value="1"/>
</dbReference>
<dbReference type="SUPFAM" id="SSF54211">
    <property type="entry name" value="Ribosomal protein S5 domain 2-like"/>
    <property type="match status" value="1"/>
</dbReference>
<comment type="similarity">
    <text evidence="1">Belongs to the TRAFAC class translation factor GTPase superfamily. Classic translation factor GTPase family. EF-G/EF-2 subfamily.</text>
</comment>
<dbReference type="InterPro" id="IPR014721">
    <property type="entry name" value="Ribsml_uS5_D2-typ_fold_subgr"/>
</dbReference>
<dbReference type="Pfam" id="PF03764">
    <property type="entry name" value="EFG_IV"/>
    <property type="match status" value="1"/>
</dbReference>
<proteinExistence type="inferred from homology"/>
<dbReference type="InterPro" id="IPR005225">
    <property type="entry name" value="Small_GTP-bd"/>
</dbReference>
<reference evidence="7" key="1">
    <citation type="submission" date="2016-10" db="EMBL/GenBank/DDBJ databases">
        <authorList>
            <person name="de Groot N.N."/>
        </authorList>
    </citation>
    <scope>NUCLEOTIDE SEQUENCE</scope>
</reference>
<dbReference type="PRINTS" id="PR00315">
    <property type="entry name" value="ELONGATNFCT"/>
</dbReference>
<dbReference type="SUPFAM" id="SSF52540">
    <property type="entry name" value="P-loop containing nucleoside triphosphate hydrolases"/>
    <property type="match status" value="1"/>
</dbReference>
<protein>
    <submittedName>
        <fullName evidence="7">Translation elongation factor G</fullName>
    </submittedName>
</protein>
<dbReference type="SMART" id="SM00838">
    <property type="entry name" value="EFG_C"/>
    <property type="match status" value="1"/>
</dbReference>
<dbReference type="InterPro" id="IPR005517">
    <property type="entry name" value="Transl_elong_EFG/EF2_IV"/>
</dbReference>
<dbReference type="HAMAP" id="MF_00054_B">
    <property type="entry name" value="EF_G_EF_2_B"/>
    <property type="match status" value="1"/>
</dbReference>